<feature type="compositionally biased region" description="Low complexity" evidence="7">
    <location>
        <begin position="413"/>
        <end position="428"/>
    </location>
</feature>
<keyword evidence="4 5" id="KW-0807">Transducer</keyword>
<feature type="region of interest" description="Disordered" evidence="7">
    <location>
        <begin position="272"/>
        <end position="355"/>
    </location>
</feature>
<dbReference type="Pfam" id="PF00034">
    <property type="entry name" value="Cytochrom_C"/>
    <property type="match status" value="1"/>
</dbReference>
<dbReference type="PANTHER" id="PTHR32089:SF112">
    <property type="entry name" value="LYSOZYME-LIKE PROTEIN-RELATED"/>
    <property type="match status" value="1"/>
</dbReference>
<keyword evidence="8" id="KW-0472">Membrane</keyword>
<evidence type="ECO:0000259" key="9">
    <source>
        <dbReference type="PROSITE" id="PS50111"/>
    </source>
</evidence>
<evidence type="ECO:0000256" key="8">
    <source>
        <dbReference type="SAM" id="Phobius"/>
    </source>
</evidence>
<dbReference type="PROSITE" id="PS51007">
    <property type="entry name" value="CYTC"/>
    <property type="match status" value="1"/>
</dbReference>
<organism evidence="11 12">
    <name type="scientific">Ramlibacter terrae</name>
    <dbReference type="NCBI Taxonomy" id="2732511"/>
    <lineage>
        <taxon>Bacteria</taxon>
        <taxon>Pseudomonadati</taxon>
        <taxon>Pseudomonadota</taxon>
        <taxon>Betaproteobacteria</taxon>
        <taxon>Burkholderiales</taxon>
        <taxon>Comamonadaceae</taxon>
        <taxon>Ramlibacter</taxon>
    </lineage>
</organism>
<evidence type="ECO:0000256" key="4">
    <source>
        <dbReference type="ARBA" id="ARBA00023224"/>
    </source>
</evidence>
<evidence type="ECO:0000256" key="3">
    <source>
        <dbReference type="ARBA" id="ARBA00023004"/>
    </source>
</evidence>
<evidence type="ECO:0000256" key="6">
    <source>
        <dbReference type="PROSITE-ProRule" id="PRU00433"/>
    </source>
</evidence>
<feature type="domain" description="Cytochrome c" evidence="10">
    <location>
        <begin position="525"/>
        <end position="613"/>
    </location>
</feature>
<dbReference type="InterPro" id="IPR036909">
    <property type="entry name" value="Cyt_c-like_dom_sf"/>
</dbReference>
<accession>A0ABX6P1G8</accession>
<keyword evidence="1 6" id="KW-0349">Heme</keyword>
<sequence>MDAVKAPRVQVIVLARKGERAEAAAAREAIAEPFRRIDAVSTTILEEQSARRQLANLQRAALFERMLYALLLAGVLGTGAGLLFYRRLMRRFAPVEQLLEEVAHSARELADGGHQLDGLNAEVQRSNEQLRVLLERFRGAAQGMAQEAQACLQDVAQLGATCRASAGMSREHAVEAAAVAGQIHDTTGRLHALLETTQALHHSRSEIARFADQIRAISMTTRLLSLNAAVEAARAGAAGRGFSVIATSVRSLSEDTQQAAQQIRRASEDITRQLGATSRAACHERADGPGRRTHRGPRQLGALQPGPGRRHARGGAGLPRLLRTAGRTRAFDGAGVAGPGARPRRRRPPRAPARRHVGLPRADLVRPAATPFQPAGLTARTTGVHFHAHPRHHRPPPCRRRRVRGRARRQPEGQVVPARQAGGQAGRQRALRQRRPVRAQRVLALGHQELRPRLLRPGPVQDRGAGQAGHGRSRVRGAPRHEADHRGQEVRLGATALLLSLALQAQAQPAPATSGPLLPRDGAEAAQFRGSLVFFNYCMTCHGPNADGRGRAARLYNPPPADLRASDKNATYMRQIVRLGGKAMGRSEFMPPRGEELTDEQVTDVVAYLQSMSNARKP</sequence>
<feature type="transmembrane region" description="Helical" evidence="8">
    <location>
        <begin position="66"/>
        <end position="85"/>
    </location>
</feature>
<evidence type="ECO:0000256" key="2">
    <source>
        <dbReference type="ARBA" id="ARBA00022723"/>
    </source>
</evidence>
<dbReference type="EMBL" id="CP053418">
    <property type="protein sequence ID" value="QJW83904.1"/>
    <property type="molecule type" value="Genomic_DNA"/>
</dbReference>
<dbReference type="PANTHER" id="PTHR32089">
    <property type="entry name" value="METHYL-ACCEPTING CHEMOTAXIS PROTEIN MCPB"/>
    <property type="match status" value="1"/>
</dbReference>
<feature type="compositionally biased region" description="Basic residues" evidence="7">
    <location>
        <begin position="429"/>
        <end position="438"/>
    </location>
</feature>
<feature type="compositionally biased region" description="Low complexity" evidence="7">
    <location>
        <begin position="318"/>
        <end position="328"/>
    </location>
</feature>
<feature type="compositionally biased region" description="Basic and acidic residues" evidence="7">
    <location>
        <begin position="281"/>
        <end position="290"/>
    </location>
</feature>
<keyword evidence="2 6" id="KW-0479">Metal-binding</keyword>
<keyword evidence="3 6" id="KW-0408">Iron</keyword>
<dbReference type="SUPFAM" id="SSF46626">
    <property type="entry name" value="Cytochrome c"/>
    <property type="match status" value="1"/>
</dbReference>
<dbReference type="InterPro" id="IPR004089">
    <property type="entry name" value="MCPsignal_dom"/>
</dbReference>
<dbReference type="Gene3D" id="1.10.760.10">
    <property type="entry name" value="Cytochrome c-like domain"/>
    <property type="match status" value="1"/>
</dbReference>
<feature type="domain" description="Methyl-accepting transducer" evidence="9">
    <location>
        <begin position="98"/>
        <end position="273"/>
    </location>
</feature>
<feature type="compositionally biased region" description="Basic residues" evidence="7">
    <location>
        <begin position="386"/>
        <end position="408"/>
    </location>
</feature>
<keyword evidence="12" id="KW-1185">Reference proteome</keyword>
<evidence type="ECO:0000313" key="11">
    <source>
        <dbReference type="EMBL" id="QJW83904.1"/>
    </source>
</evidence>
<evidence type="ECO:0000256" key="5">
    <source>
        <dbReference type="PROSITE-ProRule" id="PRU00284"/>
    </source>
</evidence>
<protein>
    <submittedName>
        <fullName evidence="11">C-type cytochrome</fullName>
    </submittedName>
</protein>
<dbReference type="SUPFAM" id="SSF58104">
    <property type="entry name" value="Methyl-accepting chemotaxis protein (MCP) signaling domain"/>
    <property type="match status" value="1"/>
</dbReference>
<evidence type="ECO:0000256" key="7">
    <source>
        <dbReference type="SAM" id="MobiDB-lite"/>
    </source>
</evidence>
<gene>
    <name evidence="11" type="ORF">HK414_07710</name>
</gene>
<dbReference type="Gene3D" id="1.10.287.950">
    <property type="entry name" value="Methyl-accepting chemotaxis protein"/>
    <property type="match status" value="1"/>
</dbReference>
<keyword evidence="8" id="KW-0812">Transmembrane</keyword>
<dbReference type="InterPro" id="IPR009056">
    <property type="entry name" value="Cyt_c-like_dom"/>
</dbReference>
<dbReference type="Pfam" id="PF00015">
    <property type="entry name" value="MCPsignal"/>
    <property type="match status" value="1"/>
</dbReference>
<evidence type="ECO:0000313" key="12">
    <source>
        <dbReference type="Proteomes" id="UP000500826"/>
    </source>
</evidence>
<reference evidence="11 12" key="1">
    <citation type="submission" date="2020-05" db="EMBL/GenBank/DDBJ databases">
        <title>Ramlibacter rhizophilus sp. nov., isolated from rhizosphere soil of national flower Mugunghwa from South Korea.</title>
        <authorList>
            <person name="Zheng-Fei Y."/>
            <person name="Huan T."/>
        </authorList>
    </citation>
    <scope>NUCLEOTIDE SEQUENCE [LARGE SCALE GENOMIC DNA]</scope>
    <source>
        <strain evidence="11 12">H242</strain>
    </source>
</reference>
<feature type="compositionally biased region" description="Basic residues" evidence="7">
    <location>
        <begin position="342"/>
        <end position="355"/>
    </location>
</feature>
<keyword evidence="8" id="KW-1133">Transmembrane helix</keyword>
<name>A0ABX6P1G8_9BURK</name>
<dbReference type="Proteomes" id="UP000500826">
    <property type="component" value="Chromosome"/>
</dbReference>
<feature type="region of interest" description="Disordered" evidence="7">
    <location>
        <begin position="386"/>
        <end position="487"/>
    </location>
</feature>
<evidence type="ECO:0000256" key="1">
    <source>
        <dbReference type="ARBA" id="ARBA00022617"/>
    </source>
</evidence>
<dbReference type="PROSITE" id="PS50111">
    <property type="entry name" value="CHEMOTAXIS_TRANSDUC_2"/>
    <property type="match status" value="1"/>
</dbReference>
<evidence type="ECO:0000259" key="10">
    <source>
        <dbReference type="PROSITE" id="PS51007"/>
    </source>
</evidence>
<proteinExistence type="predicted"/>